<feature type="domain" description="ACT" evidence="15">
    <location>
        <begin position="351"/>
        <end position="431"/>
    </location>
</feature>
<dbReference type="InterPro" id="IPR002912">
    <property type="entry name" value="ACT_dom"/>
</dbReference>
<evidence type="ECO:0000313" key="17">
    <source>
        <dbReference type="Proteomes" id="UP000076023"/>
    </source>
</evidence>
<evidence type="ECO:0000256" key="9">
    <source>
        <dbReference type="ARBA" id="ARBA00023002"/>
    </source>
</evidence>
<dbReference type="InParanoid" id="A0A146G9W8"/>
<comment type="similarity">
    <text evidence="3 14">Belongs to the homoserine dehydrogenase family.</text>
</comment>
<evidence type="ECO:0000256" key="11">
    <source>
        <dbReference type="PIRSR" id="PIRSR000098-1"/>
    </source>
</evidence>
<dbReference type="InterPro" id="IPR019811">
    <property type="entry name" value="HDH_CS"/>
</dbReference>
<dbReference type="InterPro" id="IPR001342">
    <property type="entry name" value="HDH_cat"/>
</dbReference>
<dbReference type="InterPro" id="IPR045865">
    <property type="entry name" value="ACT-like_dom_sf"/>
</dbReference>
<keyword evidence="6 13" id="KW-0028">Amino-acid biosynthesis</keyword>
<dbReference type="SUPFAM" id="SSF55021">
    <property type="entry name" value="ACT-like"/>
    <property type="match status" value="1"/>
</dbReference>
<keyword evidence="17" id="KW-1185">Reference proteome</keyword>
<reference evidence="17" key="1">
    <citation type="journal article" date="2017" name="Genome Announc.">
        <title>Draft Genome Sequence of Terrimicrobium sacchariphilum NM-5T, a Facultative Anaerobic Soil Bacterium of the Class Spartobacteria.</title>
        <authorList>
            <person name="Qiu Y.L."/>
            <person name="Tourlousse D.M."/>
            <person name="Matsuura N."/>
            <person name="Ohashi A."/>
            <person name="Sekiguchi Y."/>
        </authorList>
    </citation>
    <scope>NUCLEOTIDE SEQUENCE [LARGE SCALE GENOMIC DNA]</scope>
    <source>
        <strain evidence="17">NM-5</strain>
    </source>
</reference>
<dbReference type="InterPro" id="IPR005106">
    <property type="entry name" value="Asp/hSer_DH_NAD-bd"/>
</dbReference>
<dbReference type="PROSITE" id="PS51671">
    <property type="entry name" value="ACT"/>
    <property type="match status" value="1"/>
</dbReference>
<comment type="caution">
    <text evidence="16">The sequence shown here is derived from an EMBL/GenBank/DDBJ whole genome shotgun (WGS) entry which is preliminary data.</text>
</comment>
<feature type="active site" description="Proton donor" evidence="11">
    <location>
        <position position="205"/>
    </location>
</feature>
<dbReference type="PROSITE" id="PS01042">
    <property type="entry name" value="HOMOSER_DHGENASE"/>
    <property type="match status" value="1"/>
</dbReference>
<keyword evidence="10 13" id="KW-0486">Methionine biosynthesis</keyword>
<dbReference type="OrthoDB" id="9808167at2"/>
<dbReference type="FunFam" id="3.30.360.10:FF:000005">
    <property type="entry name" value="Homoserine dehydrogenase"/>
    <property type="match status" value="1"/>
</dbReference>
<evidence type="ECO:0000313" key="16">
    <source>
        <dbReference type="EMBL" id="GAT34231.1"/>
    </source>
</evidence>
<evidence type="ECO:0000256" key="1">
    <source>
        <dbReference type="ARBA" id="ARBA00005056"/>
    </source>
</evidence>
<dbReference type="AlphaFoldDB" id="A0A146G9W8"/>
<dbReference type="Pfam" id="PF00742">
    <property type="entry name" value="Homoserine_dh"/>
    <property type="match status" value="1"/>
</dbReference>
<dbReference type="SUPFAM" id="SSF55347">
    <property type="entry name" value="Glyceraldehyde-3-phosphate dehydrogenase-like, C-terminal domain"/>
    <property type="match status" value="1"/>
</dbReference>
<dbReference type="GO" id="GO:0004412">
    <property type="term" value="F:homoserine dehydrogenase activity"/>
    <property type="evidence" value="ECO:0007669"/>
    <property type="project" value="UniProtKB-EC"/>
</dbReference>
<evidence type="ECO:0000256" key="12">
    <source>
        <dbReference type="PIRSR" id="PIRSR000098-2"/>
    </source>
</evidence>
<dbReference type="InterPro" id="IPR036291">
    <property type="entry name" value="NAD(P)-bd_dom_sf"/>
</dbReference>
<feature type="binding site" evidence="12">
    <location>
        <begin position="9"/>
        <end position="16"/>
    </location>
    <ligand>
        <name>NADP(+)</name>
        <dbReference type="ChEBI" id="CHEBI:58349"/>
    </ligand>
</feature>
<comment type="catalytic activity">
    <reaction evidence="13">
        <text>L-homoserine + NADP(+) = L-aspartate 4-semialdehyde + NADPH + H(+)</text>
        <dbReference type="Rhea" id="RHEA:15761"/>
        <dbReference type="ChEBI" id="CHEBI:15378"/>
        <dbReference type="ChEBI" id="CHEBI:57476"/>
        <dbReference type="ChEBI" id="CHEBI:57783"/>
        <dbReference type="ChEBI" id="CHEBI:58349"/>
        <dbReference type="ChEBI" id="CHEBI:537519"/>
        <dbReference type="EC" id="1.1.1.3"/>
    </reaction>
</comment>
<comment type="pathway">
    <text evidence="1 13">Amino-acid biosynthesis; L-threonine biosynthesis; L-threonine from L-aspartate: step 3/5.</text>
</comment>
<protein>
    <recommendedName>
        <fullName evidence="5 13">Homoserine dehydrogenase</fullName>
        <ecNumber evidence="4 13">1.1.1.3</ecNumber>
    </recommendedName>
</protein>
<organism evidence="16 17">
    <name type="scientific">Terrimicrobium sacchariphilum</name>
    <dbReference type="NCBI Taxonomy" id="690879"/>
    <lineage>
        <taxon>Bacteria</taxon>
        <taxon>Pseudomonadati</taxon>
        <taxon>Verrucomicrobiota</taxon>
        <taxon>Terrimicrobiia</taxon>
        <taxon>Terrimicrobiales</taxon>
        <taxon>Terrimicrobiaceae</taxon>
        <taxon>Terrimicrobium</taxon>
    </lineage>
</organism>
<dbReference type="PANTHER" id="PTHR43331">
    <property type="entry name" value="HOMOSERINE DEHYDROGENASE"/>
    <property type="match status" value="1"/>
</dbReference>
<evidence type="ECO:0000256" key="2">
    <source>
        <dbReference type="ARBA" id="ARBA00005062"/>
    </source>
</evidence>
<dbReference type="Gene3D" id="3.30.360.10">
    <property type="entry name" value="Dihydrodipicolinate Reductase, domain 2"/>
    <property type="match status" value="1"/>
</dbReference>
<gene>
    <name evidence="16" type="ORF">TSACC_22655</name>
</gene>
<name>A0A146G9W8_TERSA</name>
<evidence type="ECO:0000259" key="15">
    <source>
        <dbReference type="PROSITE" id="PS51671"/>
    </source>
</evidence>
<dbReference type="InterPro" id="IPR016204">
    <property type="entry name" value="HDH"/>
</dbReference>
<dbReference type="GO" id="GO:0009088">
    <property type="term" value="P:threonine biosynthetic process"/>
    <property type="evidence" value="ECO:0007669"/>
    <property type="project" value="UniProtKB-UniPathway"/>
</dbReference>
<evidence type="ECO:0000256" key="4">
    <source>
        <dbReference type="ARBA" id="ARBA00013213"/>
    </source>
</evidence>
<feature type="binding site" evidence="12">
    <location>
        <position position="190"/>
    </location>
    <ligand>
        <name>L-homoserine</name>
        <dbReference type="ChEBI" id="CHEBI:57476"/>
    </ligand>
</feature>
<evidence type="ECO:0000256" key="13">
    <source>
        <dbReference type="RuleBase" id="RU000579"/>
    </source>
</evidence>
<dbReference type="Proteomes" id="UP000076023">
    <property type="component" value="Unassembled WGS sequence"/>
</dbReference>
<dbReference type="PANTHER" id="PTHR43331:SF1">
    <property type="entry name" value="HOMOSERINE DEHYDROGENASE"/>
    <property type="match status" value="1"/>
</dbReference>
<dbReference type="EC" id="1.1.1.3" evidence="4 13"/>
<dbReference type="GO" id="GO:0050661">
    <property type="term" value="F:NADP binding"/>
    <property type="evidence" value="ECO:0007669"/>
    <property type="project" value="InterPro"/>
</dbReference>
<dbReference type="Pfam" id="PF01842">
    <property type="entry name" value="ACT"/>
    <property type="match status" value="1"/>
</dbReference>
<dbReference type="STRING" id="690879.TSACC_22655"/>
<sequence length="431" mass="46129">MEPIGIGLAGFGTVGAGVYKNLATNGDLISQRMGARFEVRKVAVRDLSKPRSVEAPEALFTTNLDELLSDPSIRIVVELMGGIEIPLEFVRKAIRAGKIVVTGNKALLAEHGQEIFHLAREHRVPVFYEAAVAGGIPIIKVVRESYVGNRFLSIHGILNGTSNYILTRMTDTGMDFAPALEEAKQLGYAEADPTLDINGWDAAHKALILASLAYGFWLDPDQIFVSGIDQVTAADIRFADELGYRLKLLATIQAGPENAIEVRVCPTLIPKSHVLASVNGVFNAVAVKGDIAGDSLFYGRGAGQDPTSSSVISDLAEAAAAIESPRFCYGFTSHDLYGKCQPVDESISRYYLRLAVNDRPGVLAAIAGALGEAGIGILSVIQPEGQEGDSVPLVLMIHDASYGAMRKAVERIAGLDCVRDQPVLLHVESFS</sequence>
<evidence type="ECO:0000256" key="6">
    <source>
        <dbReference type="ARBA" id="ARBA00022605"/>
    </source>
</evidence>
<evidence type="ECO:0000256" key="14">
    <source>
        <dbReference type="RuleBase" id="RU004171"/>
    </source>
</evidence>
<comment type="pathway">
    <text evidence="2 13">Amino-acid biosynthesis; L-methionine biosynthesis via de novo pathway; L-homoserine from L-aspartate: step 3/3.</text>
</comment>
<evidence type="ECO:0000256" key="8">
    <source>
        <dbReference type="ARBA" id="ARBA00022857"/>
    </source>
</evidence>
<proteinExistence type="inferred from homology"/>
<evidence type="ECO:0000256" key="5">
    <source>
        <dbReference type="ARBA" id="ARBA00013376"/>
    </source>
</evidence>
<accession>A0A146G9W8</accession>
<dbReference type="Gene3D" id="3.30.70.260">
    <property type="match status" value="1"/>
</dbReference>
<dbReference type="Gene3D" id="3.40.50.720">
    <property type="entry name" value="NAD(P)-binding Rossmann-like Domain"/>
    <property type="match status" value="1"/>
</dbReference>
<dbReference type="UniPathway" id="UPA00051">
    <property type="reaction ID" value="UER00465"/>
</dbReference>
<dbReference type="EMBL" id="BDCO01000002">
    <property type="protein sequence ID" value="GAT34231.1"/>
    <property type="molecule type" value="Genomic_DNA"/>
</dbReference>
<dbReference type="UniPathway" id="UPA00050">
    <property type="reaction ID" value="UER00063"/>
</dbReference>
<dbReference type="Pfam" id="PF03447">
    <property type="entry name" value="NAD_binding_3"/>
    <property type="match status" value="1"/>
</dbReference>
<keyword evidence="8 12" id="KW-0521">NADP</keyword>
<dbReference type="GO" id="GO:0009086">
    <property type="term" value="P:methionine biosynthetic process"/>
    <property type="evidence" value="ECO:0007669"/>
    <property type="project" value="UniProtKB-KW"/>
</dbReference>
<evidence type="ECO:0000256" key="10">
    <source>
        <dbReference type="ARBA" id="ARBA00023167"/>
    </source>
</evidence>
<feature type="binding site" evidence="12">
    <location>
        <position position="105"/>
    </location>
    <ligand>
        <name>NADPH</name>
        <dbReference type="ChEBI" id="CHEBI:57783"/>
    </ligand>
</feature>
<evidence type="ECO:0000256" key="7">
    <source>
        <dbReference type="ARBA" id="ARBA00022697"/>
    </source>
</evidence>
<evidence type="ECO:0000256" key="3">
    <source>
        <dbReference type="ARBA" id="ARBA00006753"/>
    </source>
</evidence>
<keyword evidence="9 13" id="KW-0560">Oxidoreductase</keyword>
<dbReference type="CDD" id="cd04881">
    <property type="entry name" value="ACT_HSDH-Hom"/>
    <property type="match status" value="1"/>
</dbReference>
<dbReference type="NCBIfam" id="NF004976">
    <property type="entry name" value="PRK06349.1"/>
    <property type="match status" value="1"/>
</dbReference>
<keyword evidence="7 13" id="KW-0791">Threonine biosynthesis</keyword>
<dbReference type="SUPFAM" id="SSF51735">
    <property type="entry name" value="NAD(P)-binding Rossmann-fold domains"/>
    <property type="match status" value="1"/>
</dbReference>
<dbReference type="RefSeq" id="WP_075079881.1">
    <property type="nucleotide sequence ID" value="NZ_BDCO01000002.1"/>
</dbReference>
<dbReference type="PIRSF" id="PIRSF000098">
    <property type="entry name" value="Homoser_dehydrog"/>
    <property type="match status" value="1"/>
</dbReference>